<comment type="caution">
    <text evidence="6">The sequence shown here is derived from an EMBL/GenBank/DDBJ whole genome shotgun (WGS) entry which is preliminary data.</text>
</comment>
<dbReference type="Gene3D" id="3.20.20.100">
    <property type="entry name" value="NADP-dependent oxidoreductase domain"/>
    <property type="match status" value="1"/>
</dbReference>
<reference evidence="7" key="1">
    <citation type="journal article" date="2019" name="Int. J. Syst. Evol. Microbiol.">
        <title>The Global Catalogue of Microorganisms (GCM) 10K type strain sequencing project: providing services to taxonomists for standard genome sequencing and annotation.</title>
        <authorList>
            <consortium name="The Broad Institute Genomics Platform"/>
            <consortium name="The Broad Institute Genome Sequencing Center for Infectious Disease"/>
            <person name="Wu L."/>
            <person name="Ma J."/>
        </authorList>
    </citation>
    <scope>NUCLEOTIDE SEQUENCE [LARGE SCALE GENOMIC DNA]</scope>
    <source>
        <strain evidence="7">JCM 19129</strain>
    </source>
</reference>
<gene>
    <name evidence="6" type="ORF">GCM10025790_10840</name>
</gene>
<dbReference type="PROSITE" id="PS00798">
    <property type="entry name" value="ALDOKETO_REDUCTASE_1"/>
    <property type="match status" value="1"/>
</dbReference>
<dbReference type="RefSeq" id="WP_345477050.1">
    <property type="nucleotide sequence ID" value="NZ_BAABLW010000005.1"/>
</dbReference>
<evidence type="ECO:0000313" key="6">
    <source>
        <dbReference type="EMBL" id="GAA4917180.1"/>
    </source>
</evidence>
<dbReference type="InterPro" id="IPR020471">
    <property type="entry name" value="AKR"/>
</dbReference>
<dbReference type="PANTHER" id="PTHR43827:SF3">
    <property type="entry name" value="NADP-DEPENDENT OXIDOREDUCTASE DOMAIN-CONTAINING PROTEIN"/>
    <property type="match status" value="1"/>
</dbReference>
<dbReference type="PIRSF" id="PIRSF000097">
    <property type="entry name" value="AKR"/>
    <property type="match status" value="1"/>
</dbReference>
<dbReference type="InterPro" id="IPR018170">
    <property type="entry name" value="Aldo/ket_reductase_CS"/>
</dbReference>
<feature type="compositionally biased region" description="Basic and acidic residues" evidence="4">
    <location>
        <begin position="255"/>
        <end position="264"/>
    </location>
</feature>
<evidence type="ECO:0000256" key="3">
    <source>
        <dbReference type="ARBA" id="ARBA00023002"/>
    </source>
</evidence>
<feature type="domain" description="NADP-dependent oxidoreductase" evidence="5">
    <location>
        <begin position="27"/>
        <end position="257"/>
    </location>
</feature>
<dbReference type="CDD" id="cd19071">
    <property type="entry name" value="AKR_AKR1-5-like"/>
    <property type="match status" value="1"/>
</dbReference>
<feature type="region of interest" description="Disordered" evidence="4">
    <location>
        <begin position="251"/>
        <end position="274"/>
    </location>
</feature>
<evidence type="ECO:0000256" key="1">
    <source>
        <dbReference type="ARBA" id="ARBA00007905"/>
    </source>
</evidence>
<dbReference type="PANTHER" id="PTHR43827">
    <property type="entry name" value="2,5-DIKETO-D-GLUCONIC ACID REDUCTASE"/>
    <property type="match status" value="1"/>
</dbReference>
<dbReference type="Proteomes" id="UP001500368">
    <property type="component" value="Unassembled WGS sequence"/>
</dbReference>
<dbReference type="InterPro" id="IPR023210">
    <property type="entry name" value="NADP_OxRdtase_dom"/>
</dbReference>
<dbReference type="Pfam" id="PF00248">
    <property type="entry name" value="Aldo_ket_red"/>
    <property type="match status" value="1"/>
</dbReference>
<protein>
    <submittedName>
        <fullName evidence="6">Aldo/keto reductase</fullName>
    </submittedName>
</protein>
<evidence type="ECO:0000256" key="4">
    <source>
        <dbReference type="SAM" id="MobiDB-lite"/>
    </source>
</evidence>
<evidence type="ECO:0000259" key="5">
    <source>
        <dbReference type="Pfam" id="PF00248"/>
    </source>
</evidence>
<keyword evidence="7" id="KW-1185">Reference proteome</keyword>
<evidence type="ECO:0000313" key="7">
    <source>
        <dbReference type="Proteomes" id="UP001500368"/>
    </source>
</evidence>
<dbReference type="SUPFAM" id="SSF51430">
    <property type="entry name" value="NAD(P)-linked oxidoreductase"/>
    <property type="match status" value="1"/>
</dbReference>
<dbReference type="PRINTS" id="PR00069">
    <property type="entry name" value="ALDKETRDTASE"/>
</dbReference>
<dbReference type="EMBL" id="BAABLW010000005">
    <property type="protein sequence ID" value="GAA4917180.1"/>
    <property type="molecule type" value="Genomic_DNA"/>
</dbReference>
<keyword evidence="2" id="KW-0521">NADP</keyword>
<dbReference type="InterPro" id="IPR036812">
    <property type="entry name" value="NAD(P)_OxRdtase_dom_sf"/>
</dbReference>
<comment type="similarity">
    <text evidence="1">Belongs to the aldo/keto reductase family.</text>
</comment>
<accession>A0ABP9FV86</accession>
<proteinExistence type="inferred from homology"/>
<sequence length="274" mass="30978">MELLQLNSGTAIPQLGLGTSKSGEPDRAVASGLEVGYRHIDTAQMYQNETAVGEGIRVSGVPRDEIFLTTKLHNPHHAPEDVHRTFEESLQRLGVDYVDLFLIHWPMPFDKTDYVDTWRTMIELRDSGRARAIGVSNFVQDHLDRIIEATGVTPAVNQIEVHPTFANNELRQYCRERGIVVTAWSPLGKGDELNLPAVREIAERHDRTPAQVILRWHLQRGDVVIPKSDNPERQRSNFDVFSFELSPNDMDALDALDRGEDGRRSPHPNDFGKE</sequence>
<organism evidence="6 7">
    <name type="scientific">Nesterenkonia rhizosphaerae</name>
    <dbReference type="NCBI Taxonomy" id="1348272"/>
    <lineage>
        <taxon>Bacteria</taxon>
        <taxon>Bacillati</taxon>
        <taxon>Actinomycetota</taxon>
        <taxon>Actinomycetes</taxon>
        <taxon>Micrococcales</taxon>
        <taxon>Micrococcaceae</taxon>
        <taxon>Nesterenkonia</taxon>
    </lineage>
</organism>
<keyword evidence="3" id="KW-0560">Oxidoreductase</keyword>
<evidence type="ECO:0000256" key="2">
    <source>
        <dbReference type="ARBA" id="ARBA00022857"/>
    </source>
</evidence>
<dbReference type="PROSITE" id="PS00063">
    <property type="entry name" value="ALDOKETO_REDUCTASE_3"/>
    <property type="match status" value="1"/>
</dbReference>
<name>A0ABP9FV86_9MICC</name>
<dbReference type="PROSITE" id="PS00062">
    <property type="entry name" value="ALDOKETO_REDUCTASE_2"/>
    <property type="match status" value="1"/>
</dbReference>